<feature type="transmembrane region" description="Helical" evidence="3">
    <location>
        <begin position="50"/>
        <end position="69"/>
    </location>
</feature>
<dbReference type="RefSeq" id="WP_129604956.1">
    <property type="nucleotide sequence ID" value="NZ_CP035544.1"/>
</dbReference>
<evidence type="ECO:0000313" key="4">
    <source>
        <dbReference type="EMBL" id="QBA64575.1"/>
    </source>
</evidence>
<name>A0A411EA21_9FLAO</name>
<keyword evidence="3" id="KW-0812">Transmembrane</keyword>
<dbReference type="OrthoDB" id="9808622at2"/>
<keyword evidence="3" id="KW-0472">Membrane</keyword>
<evidence type="ECO:0000256" key="3">
    <source>
        <dbReference type="SAM" id="Phobius"/>
    </source>
</evidence>
<reference evidence="4 5" key="1">
    <citation type="submission" date="2019-01" db="EMBL/GenBank/DDBJ databases">
        <title>Muriicola soli sp. nov., isolated from soil.</title>
        <authorList>
            <person name="Kang H.J."/>
            <person name="Kim S.B."/>
        </authorList>
    </citation>
    <scope>NUCLEOTIDE SEQUENCE [LARGE SCALE GENOMIC DNA]</scope>
    <source>
        <strain evidence="4 5">MMS17-SY002</strain>
    </source>
</reference>
<keyword evidence="5" id="KW-1185">Reference proteome</keyword>
<dbReference type="SUPFAM" id="SSF48452">
    <property type="entry name" value="TPR-like"/>
    <property type="match status" value="1"/>
</dbReference>
<feature type="repeat" description="TPR" evidence="1">
    <location>
        <begin position="168"/>
        <end position="201"/>
    </location>
</feature>
<evidence type="ECO:0000313" key="5">
    <source>
        <dbReference type="Proteomes" id="UP000290889"/>
    </source>
</evidence>
<protein>
    <submittedName>
        <fullName evidence="4">Tetratricopeptide repeat protein</fullName>
    </submittedName>
</protein>
<gene>
    <name evidence="4" type="ORF">EQY75_08575</name>
</gene>
<dbReference type="KEGG" id="mur:EQY75_08575"/>
<organism evidence="4 5">
    <name type="scientific">Muriicola soli</name>
    <dbReference type="NCBI Taxonomy" id="2507538"/>
    <lineage>
        <taxon>Bacteria</taxon>
        <taxon>Pseudomonadati</taxon>
        <taxon>Bacteroidota</taxon>
        <taxon>Flavobacteriia</taxon>
        <taxon>Flavobacteriales</taxon>
        <taxon>Flavobacteriaceae</taxon>
        <taxon>Muriicola</taxon>
    </lineage>
</organism>
<feature type="compositionally biased region" description="Basic and acidic residues" evidence="2">
    <location>
        <begin position="12"/>
        <end position="21"/>
    </location>
</feature>
<evidence type="ECO:0000256" key="1">
    <source>
        <dbReference type="PROSITE-ProRule" id="PRU00339"/>
    </source>
</evidence>
<dbReference type="SMART" id="SM00028">
    <property type="entry name" value="TPR"/>
    <property type="match status" value="3"/>
</dbReference>
<dbReference type="PROSITE" id="PS50005">
    <property type="entry name" value="TPR"/>
    <property type="match status" value="1"/>
</dbReference>
<keyword evidence="3" id="KW-1133">Transmembrane helix</keyword>
<proteinExistence type="predicted"/>
<accession>A0A411EA21</accession>
<dbReference type="EMBL" id="CP035544">
    <property type="protein sequence ID" value="QBA64575.1"/>
    <property type="molecule type" value="Genomic_DNA"/>
</dbReference>
<dbReference type="Gene3D" id="1.25.40.10">
    <property type="entry name" value="Tetratricopeptide repeat domain"/>
    <property type="match status" value="1"/>
</dbReference>
<feature type="region of interest" description="Disordered" evidence="2">
    <location>
        <begin position="1"/>
        <end position="24"/>
    </location>
</feature>
<sequence>MATYKKRGYKPQNKEEEKALREQGSTTAEVFSALDESASKSEQWVARNQNYILGVIGVIAVTVLGYLGYNQFVQMPKNASAANEMLYPNRYFNEALQNTAERDSLFLLALNGAEGKYGYLDIIDEYSGTPSANIATYAAGMAYKELQQYDKAIEYLEQVSPDEEITASLTLGSIGDSFLQLGQTADALTYYEKAFAEDNNNLTTPRFLYKAGVAALELDQKEKALGYFQRVKDDFPDSTEAQTIDVFIGMAQTQ</sequence>
<evidence type="ECO:0000256" key="2">
    <source>
        <dbReference type="SAM" id="MobiDB-lite"/>
    </source>
</evidence>
<dbReference type="AlphaFoldDB" id="A0A411EA21"/>
<dbReference type="Proteomes" id="UP000290889">
    <property type="component" value="Chromosome"/>
</dbReference>
<dbReference type="Pfam" id="PF13432">
    <property type="entry name" value="TPR_16"/>
    <property type="match status" value="1"/>
</dbReference>
<dbReference type="InterPro" id="IPR019734">
    <property type="entry name" value="TPR_rpt"/>
</dbReference>
<keyword evidence="1" id="KW-0802">TPR repeat</keyword>
<dbReference type="Pfam" id="PF13181">
    <property type="entry name" value="TPR_8"/>
    <property type="match status" value="1"/>
</dbReference>
<dbReference type="InterPro" id="IPR011990">
    <property type="entry name" value="TPR-like_helical_dom_sf"/>
</dbReference>